<keyword evidence="3 5" id="KW-0067">ATP-binding</keyword>
<dbReference type="InterPro" id="IPR017871">
    <property type="entry name" value="ABC_transporter-like_CS"/>
</dbReference>
<dbReference type="InterPro" id="IPR003593">
    <property type="entry name" value="AAA+_ATPase"/>
</dbReference>
<dbReference type="Proteomes" id="UP000461595">
    <property type="component" value="Unassembled WGS sequence"/>
</dbReference>
<gene>
    <name evidence="5" type="ORF">E5983_05745</name>
</gene>
<dbReference type="PANTHER" id="PTHR42939">
    <property type="entry name" value="ABC TRANSPORTER ATP-BINDING PROTEIN ALBC-RELATED"/>
    <property type="match status" value="1"/>
</dbReference>
<evidence type="ECO:0000256" key="3">
    <source>
        <dbReference type="ARBA" id="ARBA00022840"/>
    </source>
</evidence>
<keyword evidence="1" id="KW-0813">Transport</keyword>
<evidence type="ECO:0000256" key="1">
    <source>
        <dbReference type="ARBA" id="ARBA00022448"/>
    </source>
</evidence>
<dbReference type="CDD" id="cd03230">
    <property type="entry name" value="ABC_DR_subfamily_A"/>
    <property type="match status" value="1"/>
</dbReference>
<name>A0A7X3G8M7_9STRE</name>
<evidence type="ECO:0000259" key="4">
    <source>
        <dbReference type="PROSITE" id="PS50893"/>
    </source>
</evidence>
<protein>
    <submittedName>
        <fullName evidence="5">ATP-binding cassette domain-containing protein</fullName>
    </submittedName>
</protein>
<dbReference type="PROSITE" id="PS50893">
    <property type="entry name" value="ABC_TRANSPORTER_2"/>
    <property type="match status" value="1"/>
</dbReference>
<dbReference type="AlphaFoldDB" id="A0A7X3G8M7"/>
<keyword evidence="2" id="KW-0547">Nucleotide-binding</keyword>
<dbReference type="PANTHER" id="PTHR42939:SF5">
    <property type="entry name" value="ABC-TYPE TRANSPORTER ATP-BINDING PROTEIN ECSA"/>
    <property type="match status" value="1"/>
</dbReference>
<comment type="caution">
    <text evidence="5">The sequence shown here is derived from an EMBL/GenBank/DDBJ whole genome shotgun (WGS) entry which is preliminary data.</text>
</comment>
<proteinExistence type="predicted"/>
<feature type="domain" description="ABC transporter" evidence="4">
    <location>
        <begin position="2"/>
        <end position="232"/>
    </location>
</feature>
<sequence>MLEVSQVTGGYFNLPVLKEISFSVQHHEIVGLIGLNGAGKSTTIKEIIGFLQPYAGIIRLDGQELQTDPVAYRKKIGYIPETPMLYEELTLREHFEIVAMAYEKDLDQSLERLAPYLKRFRLDQKLDWLPAEFSKGMKQKVMILCAILVDPDLYIVDEPFLGLDPLAIEDLLQFLLEERKKRKGILMSTHVLDTAERVCDRYILLHQGQVLAEGSLAAIQEQFQMPDQSLHDIYLRVTQED</sequence>
<dbReference type="InterPro" id="IPR003439">
    <property type="entry name" value="ABC_transporter-like_ATP-bd"/>
</dbReference>
<dbReference type="SUPFAM" id="SSF52540">
    <property type="entry name" value="P-loop containing nucleoside triphosphate hydrolases"/>
    <property type="match status" value="1"/>
</dbReference>
<evidence type="ECO:0000313" key="6">
    <source>
        <dbReference type="Proteomes" id="UP000461595"/>
    </source>
</evidence>
<dbReference type="InterPro" id="IPR027417">
    <property type="entry name" value="P-loop_NTPase"/>
</dbReference>
<accession>A0A7X3G8M7</accession>
<evidence type="ECO:0000313" key="5">
    <source>
        <dbReference type="EMBL" id="MVX59145.1"/>
    </source>
</evidence>
<dbReference type="PROSITE" id="PS00211">
    <property type="entry name" value="ABC_TRANSPORTER_1"/>
    <property type="match status" value="1"/>
</dbReference>
<dbReference type="RefSeq" id="WP_160332932.1">
    <property type="nucleotide sequence ID" value="NZ_WSRS01000045.1"/>
</dbReference>
<dbReference type="GO" id="GO:0016887">
    <property type="term" value="F:ATP hydrolysis activity"/>
    <property type="evidence" value="ECO:0007669"/>
    <property type="project" value="InterPro"/>
</dbReference>
<dbReference type="EMBL" id="WSRS01000045">
    <property type="protein sequence ID" value="MVX59145.1"/>
    <property type="molecule type" value="Genomic_DNA"/>
</dbReference>
<organism evidence="5 6">
    <name type="scientific">Streptococcus danieliae</name>
    <dbReference type="NCBI Taxonomy" id="747656"/>
    <lineage>
        <taxon>Bacteria</taxon>
        <taxon>Bacillati</taxon>
        <taxon>Bacillota</taxon>
        <taxon>Bacilli</taxon>
        <taxon>Lactobacillales</taxon>
        <taxon>Streptococcaceae</taxon>
        <taxon>Streptococcus</taxon>
    </lineage>
</organism>
<dbReference type="OrthoDB" id="9804819at2"/>
<evidence type="ECO:0000256" key="2">
    <source>
        <dbReference type="ARBA" id="ARBA00022741"/>
    </source>
</evidence>
<dbReference type="InterPro" id="IPR051782">
    <property type="entry name" value="ABC_Transporter_VariousFunc"/>
</dbReference>
<dbReference type="Pfam" id="PF00005">
    <property type="entry name" value="ABC_tran"/>
    <property type="match status" value="1"/>
</dbReference>
<reference evidence="5 6" key="1">
    <citation type="submission" date="2019-12" db="EMBL/GenBank/DDBJ databases">
        <title>Microbes associate with the intestines of laboratory mice.</title>
        <authorList>
            <person name="Navarre W."/>
            <person name="Wong E."/>
        </authorList>
    </citation>
    <scope>NUCLEOTIDE SEQUENCE [LARGE SCALE GENOMIC DNA]</scope>
    <source>
        <strain evidence="5 6">NM51_B2-22</strain>
    </source>
</reference>
<dbReference type="GO" id="GO:0005524">
    <property type="term" value="F:ATP binding"/>
    <property type="evidence" value="ECO:0007669"/>
    <property type="project" value="UniProtKB-KW"/>
</dbReference>
<dbReference type="SMART" id="SM00382">
    <property type="entry name" value="AAA"/>
    <property type="match status" value="1"/>
</dbReference>
<dbReference type="Gene3D" id="3.40.50.300">
    <property type="entry name" value="P-loop containing nucleotide triphosphate hydrolases"/>
    <property type="match status" value="1"/>
</dbReference>